<organism evidence="1 2">
    <name type="scientific">Mumia zhuanghuii</name>
    <dbReference type="NCBI Taxonomy" id="2585211"/>
    <lineage>
        <taxon>Bacteria</taxon>
        <taxon>Bacillati</taxon>
        <taxon>Actinomycetota</taxon>
        <taxon>Actinomycetes</taxon>
        <taxon>Propionibacteriales</taxon>
        <taxon>Nocardioidaceae</taxon>
        <taxon>Mumia</taxon>
    </lineage>
</organism>
<sequence>MSLRPLSDVGPADWITSADAPWFDLVTFGPPGFDAYLRLVRTDDDDQLLRALCGVLARHTTTPDDAHFCLWDGYGTLDGGRSSYAIDPDDPRLDTDPLGGTREERARRLLSSLPEERYPAAFPPSVLNGPRVKVGDRRLPERAYLLFGGALSDAGDWGADPRHPGGIGEGIPNLFWPADHAWCVAADVDEDADDEWRLGVGGTQALIDALHSDARFETVPVHPYA</sequence>
<evidence type="ECO:0000313" key="1">
    <source>
        <dbReference type="EMBL" id="KAA1422432.1"/>
    </source>
</evidence>
<proteinExistence type="predicted"/>
<dbReference type="OrthoDB" id="2426596at2"/>
<reference evidence="1 2" key="1">
    <citation type="submission" date="2019-09" db="EMBL/GenBank/DDBJ databases">
        <title>Mumia zhuanghuii sp. nov. isolated from the intestinal contents of plateau pika (Ochotona curzoniae) in the Qinghai-Tibet plateau of China.</title>
        <authorList>
            <person name="Tian Z."/>
        </authorList>
    </citation>
    <scope>NUCLEOTIDE SEQUENCE [LARGE SCALE GENOMIC DNA]</scope>
    <source>
        <strain evidence="2">350</strain>
    </source>
</reference>
<dbReference type="EMBL" id="VDFQ02000004">
    <property type="protein sequence ID" value="KAA1422432.1"/>
    <property type="molecule type" value="Genomic_DNA"/>
</dbReference>
<dbReference type="RefSeq" id="WP_149770383.1">
    <property type="nucleotide sequence ID" value="NZ_VDFQ02000004.1"/>
</dbReference>
<gene>
    <name evidence="1" type="ORF">FE697_014900</name>
</gene>
<evidence type="ECO:0000313" key="2">
    <source>
        <dbReference type="Proteomes" id="UP000307768"/>
    </source>
</evidence>
<name>A0A5Q6RWI6_9ACTN</name>
<dbReference type="Proteomes" id="UP000307768">
    <property type="component" value="Unassembled WGS sequence"/>
</dbReference>
<protein>
    <submittedName>
        <fullName evidence="1">Uncharacterized protein</fullName>
    </submittedName>
</protein>
<dbReference type="AlphaFoldDB" id="A0A5Q6RWI6"/>
<accession>A0A5Q6RWI6</accession>
<comment type="caution">
    <text evidence="1">The sequence shown here is derived from an EMBL/GenBank/DDBJ whole genome shotgun (WGS) entry which is preliminary data.</text>
</comment>